<name>A0AA49IXE1_9PROT</name>
<evidence type="ECO:0000313" key="1">
    <source>
        <dbReference type="EMBL" id="WIM05955.1"/>
    </source>
</evidence>
<accession>A0AA49IXE1</accession>
<evidence type="ECO:0008006" key="2">
    <source>
        <dbReference type="Google" id="ProtNLM"/>
    </source>
</evidence>
<dbReference type="KEGG" id="npv:OHM77_01285"/>
<proteinExistence type="predicted"/>
<gene>
    <name evidence="1" type="ORF">OHM77_01285</name>
</gene>
<dbReference type="Proteomes" id="UP001234916">
    <property type="component" value="Chromosome"/>
</dbReference>
<sequence length="103" mass="11610">MSIDNQIEPPQSFMAMYMTPGRDRPNAPQDVVLARYEQCEDVATILAEQAQTLAFKENLSENEVLKRCYQGMLTDAADFNEKEALWVACRLAELLGWDPPSLG</sequence>
<protein>
    <recommendedName>
        <fullName evidence="2">ATPase with chaperone activity</fullName>
    </recommendedName>
</protein>
<organism evidence="1">
    <name type="scientific">Candidatus Nitricoxidivorans perseverans</name>
    <dbReference type="NCBI Taxonomy" id="2975601"/>
    <lineage>
        <taxon>Bacteria</taxon>
        <taxon>Pseudomonadati</taxon>
        <taxon>Pseudomonadota</taxon>
        <taxon>Betaproteobacteria</taxon>
        <taxon>Nitrosomonadales</taxon>
        <taxon>Sterolibacteriaceae</taxon>
        <taxon>Candidatus Nitricoxidivorans</taxon>
    </lineage>
</organism>
<dbReference type="EMBL" id="CP107246">
    <property type="protein sequence ID" value="WIM05955.1"/>
    <property type="molecule type" value="Genomic_DNA"/>
</dbReference>
<reference evidence="1" key="1">
    <citation type="journal article" date="2023" name="Nat. Microbiol.">
        <title>Enrichment and characterization of a nitric oxide-reducing microbial community in a continuous bioreactor.</title>
        <authorList>
            <person name="Garrido-Amador P."/>
            <person name="Stortenbeker N."/>
            <person name="Wessels H.J.C.T."/>
            <person name="Speth D.R."/>
            <person name="Garcia-Heredia I."/>
            <person name="Kartal B."/>
        </authorList>
    </citation>
    <scope>NUCLEOTIDE SEQUENCE</scope>
    <source>
        <strain evidence="1">MAG1</strain>
    </source>
</reference>
<dbReference type="AlphaFoldDB" id="A0AA49IXE1"/>